<dbReference type="EC" id="3.5.1.1" evidence="1"/>
<dbReference type="SUPFAM" id="SSF53774">
    <property type="entry name" value="Glutaminase/Asparaginase"/>
    <property type="match status" value="1"/>
</dbReference>
<dbReference type="PANTHER" id="PTHR11707:SF28">
    <property type="entry name" value="60 KDA LYSOPHOSPHOLIPASE"/>
    <property type="match status" value="1"/>
</dbReference>
<dbReference type="Gene3D" id="3.40.50.1170">
    <property type="entry name" value="L-asparaginase, N-terminal domain"/>
    <property type="match status" value="1"/>
</dbReference>
<dbReference type="InterPro" id="IPR036152">
    <property type="entry name" value="Asp/glu_Ase-like_sf"/>
</dbReference>
<name>A0A7R8W3P9_9CRUS</name>
<proteinExistence type="inferred from homology"/>
<protein>
    <recommendedName>
        <fullName evidence="1">asparaginase</fullName>
        <ecNumber evidence="1">3.5.1.1</ecNumber>
    </recommendedName>
</protein>
<dbReference type="Pfam" id="PF00710">
    <property type="entry name" value="Asparaginase"/>
    <property type="match status" value="1"/>
</dbReference>
<dbReference type="SUPFAM" id="SSF48403">
    <property type="entry name" value="Ankyrin repeat"/>
    <property type="match status" value="1"/>
</dbReference>
<keyword evidence="2" id="KW-0677">Repeat</keyword>
<keyword evidence="3" id="KW-0378">Hydrolase</keyword>
<sequence length="654" mass="72163">MVPFGGTLEKILIREMLKLKQHFNSQVEDEAFRIGVPEPGTVLAGCLTSSRILPAVNADSPSDTTHFVESRVLVLYTGGTIGMMKNDQGALAPVPYQLEHKLRSFPHLHDKECADRIYRNPFGNSPLILPATEERKRIVYCVYEYEPLLDSCNMTMEEYRQLALDLERCYQHFDGFVILHGTDTLAYTASALSFMLQDLGKPVVLTGSQIPIFETRSDGRDNFLGALIMAGNYVIPEVTIFFNNKLFRGNRTTKINPHDFEAFDSPNLPPLATVGITIKVESSLIFKPTSIRRFSVHSQLCQNLSVIRVFPSMALKAFQNSLAPPCEGVVLHTYGSGNMPNNRPDLLEALKDANDRGVIILNITQCHKGGTGAAAYATGQALLRNGVIPGSDMTPETAISKLSYVLSKSEWPMEMKKQKLMESLRGELTKYEVAGPSSNLVFITAIGKSLGLTTSQELEHLREAILPCILNSATQIAEVSHVQDIIDQGADPSTSDYDLRTPIHIAASEGNLRMVEMLLQKGARIHEKDRNGHTALQNAIDFGHLDVVKLLIQAGAHLPLTSNEIGLMLCTAALRDDIRQLQALELCGVDMTTPDITGRNALHVAVLAEHQTVIEFLKARNLHLDVPDKLGMKPSDLATMIEQRTFVMGGKRIN</sequence>
<dbReference type="AlphaFoldDB" id="A0A7R8W3P9"/>
<dbReference type="GO" id="GO:0004067">
    <property type="term" value="F:asparaginase activity"/>
    <property type="evidence" value="ECO:0007669"/>
    <property type="project" value="UniProtKB-UniRule"/>
</dbReference>
<dbReference type="PIRSF" id="PIRSF500176">
    <property type="entry name" value="L_ASNase"/>
    <property type="match status" value="1"/>
</dbReference>
<dbReference type="SMART" id="SM00248">
    <property type="entry name" value="ANK"/>
    <property type="match status" value="3"/>
</dbReference>
<dbReference type="PROSITE" id="PS50297">
    <property type="entry name" value="ANK_REP_REGION"/>
    <property type="match status" value="2"/>
</dbReference>
<dbReference type="InterPro" id="IPR006033">
    <property type="entry name" value="AsnA_fam"/>
</dbReference>
<dbReference type="InterPro" id="IPR002110">
    <property type="entry name" value="Ankyrin_rpt"/>
</dbReference>
<dbReference type="Pfam" id="PF12796">
    <property type="entry name" value="Ank_2"/>
    <property type="match status" value="1"/>
</dbReference>
<evidence type="ECO:0000256" key="3">
    <source>
        <dbReference type="ARBA" id="ARBA00022801"/>
    </source>
</evidence>
<gene>
    <name evidence="8" type="ORF">CTOB1V02_LOCUS1164</name>
</gene>
<dbReference type="Pfam" id="PF17763">
    <property type="entry name" value="Asparaginase_C"/>
    <property type="match status" value="1"/>
</dbReference>
<dbReference type="CDD" id="cd08963">
    <property type="entry name" value="L-asparaginase_I"/>
    <property type="match status" value="1"/>
</dbReference>
<evidence type="ECO:0000256" key="1">
    <source>
        <dbReference type="ARBA" id="ARBA00012920"/>
    </source>
</evidence>
<dbReference type="PIRSF" id="PIRSF001220">
    <property type="entry name" value="L-ASNase_gatD"/>
    <property type="match status" value="1"/>
</dbReference>
<dbReference type="PROSITE" id="PS00917">
    <property type="entry name" value="ASN_GLN_ASE_2"/>
    <property type="match status" value="1"/>
</dbReference>
<dbReference type="FunFam" id="3.40.50.40:FF:000001">
    <property type="entry name" value="L-asparaginase 1"/>
    <property type="match status" value="1"/>
</dbReference>
<dbReference type="PRINTS" id="PR00139">
    <property type="entry name" value="ASNGLNASE"/>
</dbReference>
<dbReference type="EMBL" id="OB660162">
    <property type="protein sequence ID" value="CAD7223170.1"/>
    <property type="molecule type" value="Genomic_DNA"/>
</dbReference>
<dbReference type="PANTHER" id="PTHR11707">
    <property type="entry name" value="L-ASPARAGINASE"/>
    <property type="match status" value="1"/>
</dbReference>
<dbReference type="InterPro" id="IPR006034">
    <property type="entry name" value="Asparaginase/glutaminase-like"/>
</dbReference>
<keyword evidence="4" id="KW-0040">ANK repeat</keyword>
<evidence type="ECO:0000259" key="6">
    <source>
        <dbReference type="Pfam" id="PF00710"/>
    </source>
</evidence>
<accession>A0A7R8W3P9</accession>
<dbReference type="InterPro" id="IPR036770">
    <property type="entry name" value="Ankyrin_rpt-contain_sf"/>
</dbReference>
<feature type="domain" description="L-asparaginase N-terminal" evidence="6">
    <location>
        <begin position="71"/>
        <end position="283"/>
    </location>
</feature>
<reference evidence="8" key="1">
    <citation type="submission" date="2020-11" db="EMBL/GenBank/DDBJ databases">
        <authorList>
            <person name="Tran Van P."/>
        </authorList>
    </citation>
    <scope>NUCLEOTIDE SEQUENCE</scope>
</reference>
<organism evidence="8">
    <name type="scientific">Cyprideis torosa</name>
    <dbReference type="NCBI Taxonomy" id="163714"/>
    <lineage>
        <taxon>Eukaryota</taxon>
        <taxon>Metazoa</taxon>
        <taxon>Ecdysozoa</taxon>
        <taxon>Arthropoda</taxon>
        <taxon>Crustacea</taxon>
        <taxon>Oligostraca</taxon>
        <taxon>Ostracoda</taxon>
        <taxon>Podocopa</taxon>
        <taxon>Podocopida</taxon>
        <taxon>Cytherocopina</taxon>
        <taxon>Cytheroidea</taxon>
        <taxon>Cytherideidae</taxon>
        <taxon>Cyprideis</taxon>
    </lineage>
</organism>
<comment type="similarity">
    <text evidence="5">In the N-terminal section; belongs to the asparaginase 1 family.</text>
</comment>
<dbReference type="SFLD" id="SFLDS00057">
    <property type="entry name" value="Glutaminase/Asparaginase"/>
    <property type="match status" value="1"/>
</dbReference>
<dbReference type="GO" id="GO:0009066">
    <property type="term" value="P:aspartate family amino acid metabolic process"/>
    <property type="evidence" value="ECO:0007669"/>
    <property type="project" value="UniProtKB-ARBA"/>
</dbReference>
<feature type="domain" description="Asparaginase/glutaminase C-terminal" evidence="7">
    <location>
        <begin position="305"/>
        <end position="417"/>
    </location>
</feature>
<dbReference type="Gene3D" id="1.25.40.20">
    <property type="entry name" value="Ankyrin repeat-containing domain"/>
    <property type="match status" value="1"/>
</dbReference>
<evidence type="ECO:0000313" key="8">
    <source>
        <dbReference type="EMBL" id="CAD7223170.1"/>
    </source>
</evidence>
<dbReference type="InterPro" id="IPR027475">
    <property type="entry name" value="Asparaginase/glutaminase_AS2"/>
</dbReference>
<dbReference type="PROSITE" id="PS50088">
    <property type="entry name" value="ANK_REPEAT"/>
    <property type="match status" value="3"/>
</dbReference>
<evidence type="ECO:0000259" key="7">
    <source>
        <dbReference type="Pfam" id="PF17763"/>
    </source>
</evidence>
<dbReference type="PROSITE" id="PS51732">
    <property type="entry name" value="ASN_GLN_ASE_3"/>
    <property type="match status" value="1"/>
</dbReference>
<dbReference type="InterPro" id="IPR040919">
    <property type="entry name" value="Asparaginase_C"/>
</dbReference>
<dbReference type="InterPro" id="IPR041725">
    <property type="entry name" value="L-asparaginase_I"/>
</dbReference>
<dbReference type="Gene3D" id="3.40.50.40">
    <property type="match status" value="1"/>
</dbReference>
<dbReference type="InterPro" id="IPR027474">
    <property type="entry name" value="L-asparaginase_N"/>
</dbReference>
<dbReference type="FunFam" id="3.40.50.1170:FF:000003">
    <property type="entry name" value="60 kDa lysophospholipase"/>
    <property type="match status" value="1"/>
</dbReference>
<dbReference type="InterPro" id="IPR037152">
    <property type="entry name" value="L-asparaginase_N_sf"/>
</dbReference>
<dbReference type="SMART" id="SM00870">
    <property type="entry name" value="Asparaginase"/>
    <property type="match status" value="1"/>
</dbReference>
<evidence type="ECO:0000256" key="2">
    <source>
        <dbReference type="ARBA" id="ARBA00022737"/>
    </source>
</evidence>
<dbReference type="InterPro" id="IPR027473">
    <property type="entry name" value="L-asparaginase_C"/>
</dbReference>
<evidence type="ECO:0000256" key="4">
    <source>
        <dbReference type="ARBA" id="ARBA00023043"/>
    </source>
</evidence>
<evidence type="ECO:0000256" key="5">
    <source>
        <dbReference type="ARBA" id="ARBA00061199"/>
    </source>
</evidence>
<dbReference type="NCBIfam" id="TIGR00519">
    <property type="entry name" value="asnASE_I"/>
    <property type="match status" value="1"/>
</dbReference>
<dbReference type="OrthoDB" id="542841at2759"/>